<protein>
    <submittedName>
        <fullName evidence="9">Biopolymer transport protein ExbD</fullName>
    </submittedName>
</protein>
<comment type="subcellular location">
    <subcellularLocation>
        <location evidence="1">Cell membrane</location>
        <topology evidence="1">Single-pass membrane protein</topology>
    </subcellularLocation>
    <subcellularLocation>
        <location evidence="7">Cell membrane</location>
        <topology evidence="7">Single-pass type II membrane protein</topology>
    </subcellularLocation>
</comment>
<dbReference type="Pfam" id="PF02472">
    <property type="entry name" value="ExbD"/>
    <property type="match status" value="1"/>
</dbReference>
<evidence type="ECO:0000256" key="2">
    <source>
        <dbReference type="ARBA" id="ARBA00005811"/>
    </source>
</evidence>
<keyword evidence="7" id="KW-0653">Protein transport</keyword>
<dbReference type="AlphaFoldDB" id="A0A1G6S9B5"/>
<dbReference type="STRING" id="1640674.SAMN05216323_10905"/>
<evidence type="ECO:0000256" key="6">
    <source>
        <dbReference type="ARBA" id="ARBA00023136"/>
    </source>
</evidence>
<evidence type="ECO:0000256" key="3">
    <source>
        <dbReference type="ARBA" id="ARBA00022475"/>
    </source>
</evidence>
<evidence type="ECO:0000256" key="5">
    <source>
        <dbReference type="ARBA" id="ARBA00022989"/>
    </source>
</evidence>
<evidence type="ECO:0000256" key="4">
    <source>
        <dbReference type="ARBA" id="ARBA00022692"/>
    </source>
</evidence>
<evidence type="ECO:0000256" key="7">
    <source>
        <dbReference type="RuleBase" id="RU003879"/>
    </source>
</evidence>
<evidence type="ECO:0000313" key="9">
    <source>
        <dbReference type="EMBL" id="SDD13530.1"/>
    </source>
</evidence>
<keyword evidence="7" id="KW-0813">Transport</keyword>
<proteinExistence type="inferred from homology"/>
<name>A0A1G6S9B5_9BACT</name>
<dbReference type="GO" id="GO:0005886">
    <property type="term" value="C:plasma membrane"/>
    <property type="evidence" value="ECO:0007669"/>
    <property type="project" value="UniProtKB-SubCell"/>
</dbReference>
<dbReference type="Proteomes" id="UP000199452">
    <property type="component" value="Unassembled WGS sequence"/>
</dbReference>
<gene>
    <name evidence="9" type="ORF">SAMN05216323_10905</name>
</gene>
<organism evidence="9 10">
    <name type="scientific">Williamwhitmania taraxaci</name>
    <dbReference type="NCBI Taxonomy" id="1640674"/>
    <lineage>
        <taxon>Bacteria</taxon>
        <taxon>Pseudomonadati</taxon>
        <taxon>Bacteroidota</taxon>
        <taxon>Bacteroidia</taxon>
        <taxon>Bacteroidales</taxon>
        <taxon>Williamwhitmaniaceae</taxon>
        <taxon>Williamwhitmania</taxon>
    </lineage>
</organism>
<evidence type="ECO:0000256" key="8">
    <source>
        <dbReference type="SAM" id="Phobius"/>
    </source>
</evidence>
<keyword evidence="6 8" id="KW-0472">Membrane</keyword>
<accession>A0A1G6S9B5</accession>
<sequence>MAKFRKEGSKETPAVSTASLPDIVFMLLFFFMVSTSMREVSLMVSLKLPDATEVTKLEKKSLVSYVYIGPPTKQFVGLYGTEPRIQLNDVFKSMTDIRDFVASERDKLNENDQAFLTVSMKIDSDTRMGIVTDLKQELRKASALKVSYASHKTDKMQ</sequence>
<comment type="similarity">
    <text evidence="2 7">Belongs to the ExbD/TolR family.</text>
</comment>
<dbReference type="InterPro" id="IPR003400">
    <property type="entry name" value="ExbD"/>
</dbReference>
<dbReference type="OrthoDB" id="9810103at2"/>
<dbReference type="GO" id="GO:0015031">
    <property type="term" value="P:protein transport"/>
    <property type="evidence" value="ECO:0007669"/>
    <property type="project" value="UniProtKB-KW"/>
</dbReference>
<evidence type="ECO:0000256" key="1">
    <source>
        <dbReference type="ARBA" id="ARBA00004162"/>
    </source>
</evidence>
<keyword evidence="5 8" id="KW-1133">Transmembrane helix</keyword>
<keyword evidence="3" id="KW-1003">Cell membrane</keyword>
<evidence type="ECO:0000313" key="10">
    <source>
        <dbReference type="Proteomes" id="UP000199452"/>
    </source>
</evidence>
<dbReference type="GO" id="GO:0022857">
    <property type="term" value="F:transmembrane transporter activity"/>
    <property type="evidence" value="ECO:0007669"/>
    <property type="project" value="InterPro"/>
</dbReference>
<keyword evidence="4 7" id="KW-0812">Transmembrane</keyword>
<keyword evidence="10" id="KW-1185">Reference proteome</keyword>
<reference evidence="9 10" key="1">
    <citation type="submission" date="2016-09" db="EMBL/GenBank/DDBJ databases">
        <authorList>
            <person name="Capua I."/>
            <person name="De Benedictis P."/>
            <person name="Joannis T."/>
            <person name="Lombin L.H."/>
            <person name="Cattoli G."/>
        </authorList>
    </citation>
    <scope>NUCLEOTIDE SEQUENCE [LARGE SCALE GENOMIC DNA]</scope>
    <source>
        <strain evidence="9 10">A7P-90m</strain>
    </source>
</reference>
<dbReference type="RefSeq" id="WP_092440776.1">
    <property type="nucleotide sequence ID" value="NZ_FMYP01000090.1"/>
</dbReference>
<dbReference type="EMBL" id="FMYP01000090">
    <property type="protein sequence ID" value="SDD13530.1"/>
    <property type="molecule type" value="Genomic_DNA"/>
</dbReference>
<feature type="transmembrane region" description="Helical" evidence="8">
    <location>
        <begin position="12"/>
        <end position="33"/>
    </location>
</feature>